<dbReference type="InterPro" id="IPR010982">
    <property type="entry name" value="Lambda_DNA-bd_dom_sf"/>
</dbReference>
<reference evidence="2 3" key="1">
    <citation type="submission" date="2018-08" db="EMBL/GenBank/DDBJ databases">
        <title>A genome reference for cultivated species of the human gut microbiota.</title>
        <authorList>
            <person name="Zou Y."/>
            <person name="Xue W."/>
            <person name="Luo G."/>
        </authorList>
    </citation>
    <scope>NUCLEOTIDE SEQUENCE [LARGE SCALE GENOMIC DNA]</scope>
    <source>
        <strain evidence="2 3">OM08-12AT</strain>
    </source>
</reference>
<protein>
    <recommendedName>
        <fullName evidence="1">Bacteriophage CI repressor N-terminal domain-containing protein</fullName>
    </recommendedName>
</protein>
<dbReference type="SUPFAM" id="SSF47413">
    <property type="entry name" value="lambda repressor-like DNA-binding domains"/>
    <property type="match status" value="1"/>
</dbReference>
<dbReference type="AlphaFoldDB" id="A0A3E4WY32"/>
<sequence>MQPVVSDKIKALLNIKGKKYKELAQLFGISEQAMRNKFARGSFSADELIRIADFVNCQLAFNIDADQKVILTIEDLRNPVTNTEK</sequence>
<name>A0A3E4WY32_9FIRM</name>
<dbReference type="CDD" id="cd00093">
    <property type="entry name" value="HTH_XRE"/>
    <property type="match status" value="1"/>
</dbReference>
<dbReference type="Gene3D" id="1.10.260.40">
    <property type="entry name" value="lambda repressor-like DNA-binding domains"/>
    <property type="match status" value="1"/>
</dbReference>
<accession>A0A3E4WY32</accession>
<dbReference type="GO" id="GO:0045892">
    <property type="term" value="P:negative regulation of DNA-templated transcription"/>
    <property type="evidence" value="ECO:0007669"/>
    <property type="project" value="InterPro"/>
</dbReference>
<dbReference type="InterPro" id="IPR001387">
    <property type="entry name" value="Cro/C1-type_HTH"/>
</dbReference>
<gene>
    <name evidence="2" type="ORF">DXC13_10975</name>
</gene>
<dbReference type="InterPro" id="IPR010744">
    <property type="entry name" value="Phage_CI_N"/>
</dbReference>
<evidence type="ECO:0000313" key="2">
    <source>
        <dbReference type="EMBL" id="RGM47196.1"/>
    </source>
</evidence>
<evidence type="ECO:0000313" key="3">
    <source>
        <dbReference type="Proteomes" id="UP000260717"/>
    </source>
</evidence>
<proteinExistence type="predicted"/>
<evidence type="ECO:0000259" key="1">
    <source>
        <dbReference type="Pfam" id="PF07022"/>
    </source>
</evidence>
<comment type="caution">
    <text evidence="2">The sequence shown here is derived from an EMBL/GenBank/DDBJ whole genome shotgun (WGS) entry which is preliminary data.</text>
</comment>
<dbReference type="EMBL" id="QSTI01000018">
    <property type="protein sequence ID" value="RGM47196.1"/>
    <property type="molecule type" value="Genomic_DNA"/>
</dbReference>
<feature type="domain" description="Bacteriophage CI repressor N-terminal" evidence="1">
    <location>
        <begin position="16"/>
        <end position="59"/>
    </location>
</feature>
<dbReference type="Pfam" id="PF07022">
    <property type="entry name" value="Phage_CI_repr"/>
    <property type="match status" value="1"/>
</dbReference>
<dbReference type="GO" id="GO:0003677">
    <property type="term" value="F:DNA binding"/>
    <property type="evidence" value="ECO:0007669"/>
    <property type="project" value="InterPro"/>
</dbReference>
<dbReference type="Proteomes" id="UP000260717">
    <property type="component" value="Unassembled WGS sequence"/>
</dbReference>
<organism evidence="2 3">
    <name type="scientific">Agathobacter rectalis</name>
    <dbReference type="NCBI Taxonomy" id="39491"/>
    <lineage>
        <taxon>Bacteria</taxon>
        <taxon>Bacillati</taxon>
        <taxon>Bacillota</taxon>
        <taxon>Clostridia</taxon>
        <taxon>Lachnospirales</taxon>
        <taxon>Lachnospiraceae</taxon>
        <taxon>Agathobacter</taxon>
    </lineage>
</organism>